<sequence length="512" mass="56651">MAFLQSVYAKLLTRAEPARGYPLWFPDPNNRLPQEYREAGLRIGDVGVVTADGTFDVFFNICLPEDHPLHATYGVPKGFQQIPLADHDIESTQPGDPHGRVIATQSIDQKRVAVGKTVETPRPVAEQDSMGVRFTSSSNEGALLVLPEGADQHDLCSLLLFEREALRCGKSWYEFAVSKLGRTGVSADSLYLITGYHKTSSWSLVTFDQSSGTGSLDALFTASKITNGNISAAYSWQMSSAVPCHIGPEPYNGAQNQTIFIRGFKIAIRECILLALLHGDVSISYEPPNTNWRTGESNLELAQKVESSSESNETREQDGLSLLQIPPTGIYHPSDLLIKCIMRNESDCEVTVVHDNVWGNMYQELPQGCGLPKDDKGIMQLIRNKYSTQSCSGVTCPQLHEGVSPSYAWSPGMQHHDLQENPEQPKNALQDQYRDRESKLCEQLRVSIASLTNQDPSTRYEIFTEAANVLTRLHSENTLLKQQLRGNHLDEPLGDWASPIEPDPAVPKLDGV</sequence>
<feature type="region of interest" description="Disordered" evidence="1">
    <location>
        <begin position="491"/>
        <end position="512"/>
    </location>
</feature>
<dbReference type="OrthoDB" id="3222453at2759"/>
<dbReference type="HOGENOM" id="CLU_021108_6_1_1"/>
<feature type="region of interest" description="Disordered" evidence="1">
    <location>
        <begin position="407"/>
        <end position="427"/>
    </location>
</feature>
<dbReference type="Proteomes" id="UP000053989">
    <property type="component" value="Unassembled WGS sequence"/>
</dbReference>
<reference evidence="3" key="2">
    <citation type="submission" date="2015-01" db="EMBL/GenBank/DDBJ databases">
        <title>Evolutionary Origins and Diversification of the Mycorrhizal Mutualists.</title>
        <authorList>
            <consortium name="DOE Joint Genome Institute"/>
            <consortium name="Mycorrhizal Genomics Consortium"/>
            <person name="Kohler A."/>
            <person name="Kuo A."/>
            <person name="Nagy L.G."/>
            <person name="Floudas D."/>
            <person name="Copeland A."/>
            <person name="Barry K.W."/>
            <person name="Cichocki N."/>
            <person name="Veneault-Fourrey C."/>
            <person name="LaButti K."/>
            <person name="Lindquist E.A."/>
            <person name="Lipzen A."/>
            <person name="Lundell T."/>
            <person name="Morin E."/>
            <person name="Murat C."/>
            <person name="Riley R."/>
            <person name="Ohm R."/>
            <person name="Sun H."/>
            <person name="Tunlid A."/>
            <person name="Henrissat B."/>
            <person name="Grigoriev I.V."/>
            <person name="Hibbett D.S."/>
            <person name="Martin F."/>
        </authorList>
    </citation>
    <scope>NUCLEOTIDE SEQUENCE [LARGE SCALE GENOMIC DNA]</scope>
    <source>
        <strain evidence="3">Foug A</strain>
    </source>
</reference>
<keyword evidence="3" id="KW-1185">Reference proteome</keyword>
<dbReference type="EMBL" id="KN822210">
    <property type="protein sequence ID" value="KIM52450.1"/>
    <property type="molecule type" value="Genomic_DNA"/>
</dbReference>
<reference evidence="2 3" key="1">
    <citation type="submission" date="2014-04" db="EMBL/GenBank/DDBJ databases">
        <authorList>
            <consortium name="DOE Joint Genome Institute"/>
            <person name="Kuo A."/>
            <person name="Kohler A."/>
            <person name="Nagy L.G."/>
            <person name="Floudas D."/>
            <person name="Copeland A."/>
            <person name="Barry K.W."/>
            <person name="Cichocki N."/>
            <person name="Veneault-Fourrey C."/>
            <person name="LaButti K."/>
            <person name="Lindquist E.A."/>
            <person name="Lipzen A."/>
            <person name="Lundell T."/>
            <person name="Morin E."/>
            <person name="Murat C."/>
            <person name="Sun H."/>
            <person name="Tunlid A."/>
            <person name="Henrissat B."/>
            <person name="Grigoriev I.V."/>
            <person name="Hibbett D.S."/>
            <person name="Martin F."/>
            <person name="Nordberg H.P."/>
            <person name="Cantor M.N."/>
            <person name="Hua S.X."/>
        </authorList>
    </citation>
    <scope>NUCLEOTIDE SEQUENCE [LARGE SCALE GENOMIC DNA]</scope>
    <source>
        <strain evidence="2 3">Foug A</strain>
    </source>
</reference>
<protein>
    <submittedName>
        <fullName evidence="2">Uncharacterized protein</fullName>
    </submittedName>
</protein>
<evidence type="ECO:0000313" key="2">
    <source>
        <dbReference type="EMBL" id="KIM52450.1"/>
    </source>
</evidence>
<evidence type="ECO:0000313" key="3">
    <source>
        <dbReference type="Proteomes" id="UP000053989"/>
    </source>
</evidence>
<accession>A0A0C3CV60</accession>
<gene>
    <name evidence="2" type="ORF">SCLCIDRAFT_1223722</name>
</gene>
<organism evidence="2 3">
    <name type="scientific">Scleroderma citrinum Foug A</name>
    <dbReference type="NCBI Taxonomy" id="1036808"/>
    <lineage>
        <taxon>Eukaryota</taxon>
        <taxon>Fungi</taxon>
        <taxon>Dikarya</taxon>
        <taxon>Basidiomycota</taxon>
        <taxon>Agaricomycotina</taxon>
        <taxon>Agaricomycetes</taxon>
        <taxon>Agaricomycetidae</taxon>
        <taxon>Boletales</taxon>
        <taxon>Sclerodermatineae</taxon>
        <taxon>Sclerodermataceae</taxon>
        <taxon>Scleroderma</taxon>
    </lineage>
</organism>
<name>A0A0C3CV60_9AGAM</name>
<proteinExistence type="predicted"/>
<dbReference type="STRING" id="1036808.A0A0C3CV60"/>
<dbReference type="AlphaFoldDB" id="A0A0C3CV60"/>
<dbReference type="InParanoid" id="A0A0C3CV60"/>
<evidence type="ECO:0000256" key="1">
    <source>
        <dbReference type="SAM" id="MobiDB-lite"/>
    </source>
</evidence>